<keyword evidence="1" id="KW-0812">Transmembrane</keyword>
<feature type="transmembrane region" description="Helical" evidence="1">
    <location>
        <begin position="110"/>
        <end position="129"/>
    </location>
</feature>
<dbReference type="EMBL" id="NBIM01000002">
    <property type="protein sequence ID" value="OXY81913.1"/>
    <property type="molecule type" value="Genomic_DNA"/>
</dbReference>
<feature type="transmembrane region" description="Helical" evidence="1">
    <location>
        <begin position="217"/>
        <end position="241"/>
    </location>
</feature>
<protein>
    <recommendedName>
        <fullName evidence="4">Membrane protein YkvI</fullName>
    </recommendedName>
</protein>
<reference evidence="2 3" key="1">
    <citation type="submission" date="2017-08" db="EMBL/GenBank/DDBJ databases">
        <title>A Genome Sequence of Oceanimonas doudoroffii ATCC 27123T.</title>
        <authorList>
            <person name="Brennan M.A."/>
            <person name="Maclea K.S."/>
            <person name="Mcclelland W.D."/>
            <person name="Trachtenberg A.M."/>
        </authorList>
    </citation>
    <scope>NUCLEOTIDE SEQUENCE [LARGE SCALE GENOMIC DNA]</scope>
    <source>
        <strain evidence="2 3">ATCC 27123</strain>
    </source>
</reference>
<feature type="transmembrane region" description="Helical" evidence="1">
    <location>
        <begin position="261"/>
        <end position="285"/>
    </location>
</feature>
<accession>A0A233REU7</accession>
<keyword evidence="1" id="KW-1133">Transmembrane helix</keyword>
<dbReference type="AlphaFoldDB" id="A0A233REU7"/>
<dbReference type="RefSeq" id="WP_094200799.1">
    <property type="nucleotide sequence ID" value="NZ_NBIM01000002.1"/>
</dbReference>
<gene>
    <name evidence="2" type="ORF">B6S08_10730</name>
</gene>
<feature type="transmembrane region" description="Helical" evidence="1">
    <location>
        <begin position="180"/>
        <end position="205"/>
    </location>
</feature>
<organism evidence="2 3">
    <name type="scientific">Oceanimonas doudoroffii</name>
    <dbReference type="NCBI Taxonomy" id="84158"/>
    <lineage>
        <taxon>Bacteria</taxon>
        <taxon>Pseudomonadati</taxon>
        <taxon>Pseudomonadota</taxon>
        <taxon>Gammaproteobacteria</taxon>
        <taxon>Aeromonadales</taxon>
        <taxon>Aeromonadaceae</taxon>
        <taxon>Oceanimonas</taxon>
    </lineage>
</organism>
<dbReference type="PANTHER" id="PTHR37814">
    <property type="entry name" value="CONSERVED MEMBRANE PROTEIN"/>
    <property type="match status" value="1"/>
</dbReference>
<dbReference type="OrthoDB" id="9809338at2"/>
<dbReference type="InterPro" id="IPR038728">
    <property type="entry name" value="YkvI-like"/>
</dbReference>
<keyword evidence="1" id="KW-0472">Membrane</keyword>
<feature type="transmembrane region" description="Helical" evidence="1">
    <location>
        <begin position="297"/>
        <end position="316"/>
    </location>
</feature>
<feature type="transmembrane region" description="Helical" evidence="1">
    <location>
        <begin position="33"/>
        <end position="58"/>
    </location>
</feature>
<keyword evidence="3" id="KW-1185">Reference proteome</keyword>
<proteinExistence type="predicted"/>
<dbReference type="Proteomes" id="UP000242757">
    <property type="component" value="Unassembled WGS sequence"/>
</dbReference>
<evidence type="ECO:0000313" key="3">
    <source>
        <dbReference type="Proteomes" id="UP000242757"/>
    </source>
</evidence>
<feature type="transmembrane region" description="Helical" evidence="1">
    <location>
        <begin position="78"/>
        <end position="104"/>
    </location>
</feature>
<name>A0A233REU7_9GAMM</name>
<evidence type="ECO:0000313" key="2">
    <source>
        <dbReference type="EMBL" id="OXY81913.1"/>
    </source>
</evidence>
<sequence>MWNIIKIASAFIGIIVGAGFASGQEVLQYFTSFGYLGTAAAVVATALFAYLGMMLTWLGSRTQTRSHKTVVYQISGRYLGVIVDGVIIFTLFGVGVVMIAGAGSTLHQQFGLPSMVGSVLMTLMMGATLMLNVRRVVALIGSITPFLVLALILICIFSLLTMDRSFAELAPIAESVESTLPHWLVSAVNYVSFNIAVGAAMSLVMGGAEPNARIARWGGLLGGLGVGVMIMISHLAMFSQIDQVAGYALPLLKIIDGISPWLAKAMAFVLFGMIFSTGASMFYAFVARFVEMRTPAANRFSIITLVVGFVASFAGFTQLVAFFYPLIGYLGLFLVGALIYAPLRLKRARVASNLQPLTGNE</sequence>
<dbReference type="PANTHER" id="PTHR37814:SF1">
    <property type="entry name" value="MEMBRANE PROTEIN"/>
    <property type="match status" value="1"/>
</dbReference>
<comment type="caution">
    <text evidence="2">The sequence shown here is derived from an EMBL/GenBank/DDBJ whole genome shotgun (WGS) entry which is preliminary data.</text>
</comment>
<feature type="transmembrane region" description="Helical" evidence="1">
    <location>
        <begin position="136"/>
        <end position="160"/>
    </location>
</feature>
<feature type="transmembrane region" description="Helical" evidence="1">
    <location>
        <begin position="322"/>
        <end position="343"/>
    </location>
</feature>
<evidence type="ECO:0008006" key="4">
    <source>
        <dbReference type="Google" id="ProtNLM"/>
    </source>
</evidence>
<evidence type="ECO:0000256" key="1">
    <source>
        <dbReference type="SAM" id="Phobius"/>
    </source>
</evidence>